<keyword evidence="2" id="KW-1185">Reference proteome</keyword>
<sequence>MQDSDLQLHFRLSTPTSIYSSISNWSRFLMSSYNEWDNDGPVYHTSMDRGKLSYRIQSEHHLFCDRRRIDTPAPSFLNNLFNNLARKYSVHAVQDI</sequence>
<reference evidence="1 2" key="1">
    <citation type="submission" date="2021-06" db="EMBL/GenBank/DDBJ databases">
        <title>Caerostris extrusa draft genome.</title>
        <authorList>
            <person name="Kono N."/>
            <person name="Arakawa K."/>
        </authorList>
    </citation>
    <scope>NUCLEOTIDE SEQUENCE [LARGE SCALE GENOMIC DNA]</scope>
</reference>
<proteinExistence type="predicted"/>
<dbReference type="Proteomes" id="UP001054945">
    <property type="component" value="Unassembled WGS sequence"/>
</dbReference>
<evidence type="ECO:0000313" key="2">
    <source>
        <dbReference type="Proteomes" id="UP001054945"/>
    </source>
</evidence>
<organism evidence="1 2">
    <name type="scientific">Caerostris extrusa</name>
    <name type="common">Bark spider</name>
    <name type="synonym">Caerostris bankana</name>
    <dbReference type="NCBI Taxonomy" id="172846"/>
    <lineage>
        <taxon>Eukaryota</taxon>
        <taxon>Metazoa</taxon>
        <taxon>Ecdysozoa</taxon>
        <taxon>Arthropoda</taxon>
        <taxon>Chelicerata</taxon>
        <taxon>Arachnida</taxon>
        <taxon>Araneae</taxon>
        <taxon>Araneomorphae</taxon>
        <taxon>Entelegynae</taxon>
        <taxon>Araneoidea</taxon>
        <taxon>Araneidae</taxon>
        <taxon>Caerostris</taxon>
    </lineage>
</organism>
<protein>
    <submittedName>
        <fullName evidence="1">Uncharacterized protein</fullName>
    </submittedName>
</protein>
<comment type="caution">
    <text evidence="1">The sequence shown here is derived from an EMBL/GenBank/DDBJ whole genome shotgun (WGS) entry which is preliminary data.</text>
</comment>
<evidence type="ECO:0000313" key="1">
    <source>
        <dbReference type="EMBL" id="GIY20322.1"/>
    </source>
</evidence>
<dbReference type="EMBL" id="BPLR01007867">
    <property type="protein sequence ID" value="GIY20322.1"/>
    <property type="molecule type" value="Genomic_DNA"/>
</dbReference>
<gene>
    <name evidence="1" type="ORF">CEXT_600051</name>
</gene>
<accession>A0AAV4RJN0</accession>
<name>A0AAV4RJN0_CAEEX</name>
<dbReference type="AlphaFoldDB" id="A0AAV4RJN0"/>